<evidence type="ECO:0000313" key="1">
    <source>
        <dbReference type="EnsemblPlants" id="Kaladp0046s0215.1.v1.1"/>
    </source>
</evidence>
<sequence length="85" mass="9672">MKIFYRPKKSDGITKPKLSPLISSNKKGSLTHDVILGSPAALLSHGKPNLRGMDVFKMYGPKASRNNKIINFAWFDLNDLIWEWK</sequence>
<organism evidence="1 2">
    <name type="scientific">Kalanchoe fedtschenkoi</name>
    <name type="common">Lavender scallops</name>
    <name type="synonym">South American air plant</name>
    <dbReference type="NCBI Taxonomy" id="63787"/>
    <lineage>
        <taxon>Eukaryota</taxon>
        <taxon>Viridiplantae</taxon>
        <taxon>Streptophyta</taxon>
        <taxon>Embryophyta</taxon>
        <taxon>Tracheophyta</taxon>
        <taxon>Spermatophyta</taxon>
        <taxon>Magnoliopsida</taxon>
        <taxon>eudicotyledons</taxon>
        <taxon>Gunneridae</taxon>
        <taxon>Pentapetalae</taxon>
        <taxon>Saxifragales</taxon>
        <taxon>Crassulaceae</taxon>
        <taxon>Kalanchoe</taxon>
    </lineage>
</organism>
<dbReference type="Proteomes" id="UP000594263">
    <property type="component" value="Unplaced"/>
</dbReference>
<dbReference type="EnsemblPlants" id="Kaladp0046s0215.1.v1.1">
    <property type="protein sequence ID" value="Kaladp0046s0215.1.v1.1"/>
    <property type="gene ID" value="Kaladp0046s0215.v1.1"/>
</dbReference>
<evidence type="ECO:0000313" key="2">
    <source>
        <dbReference type="Proteomes" id="UP000594263"/>
    </source>
</evidence>
<dbReference type="Gramene" id="Kaladp0046s0215.1.v1.1">
    <property type="protein sequence ID" value="Kaladp0046s0215.1.v1.1"/>
    <property type="gene ID" value="Kaladp0046s0215.v1.1"/>
</dbReference>
<dbReference type="AlphaFoldDB" id="A0A7N0TW03"/>
<accession>A0A7N0TW03</accession>
<protein>
    <submittedName>
        <fullName evidence="1">Uncharacterized protein</fullName>
    </submittedName>
</protein>
<name>A0A7N0TW03_KALFE</name>
<keyword evidence="2" id="KW-1185">Reference proteome</keyword>
<reference evidence="1" key="1">
    <citation type="submission" date="2021-01" db="UniProtKB">
        <authorList>
            <consortium name="EnsemblPlants"/>
        </authorList>
    </citation>
    <scope>IDENTIFICATION</scope>
</reference>
<proteinExistence type="predicted"/>